<gene>
    <name evidence="1" type="ORF">M513_00275</name>
</gene>
<evidence type="ECO:0000313" key="1">
    <source>
        <dbReference type="EMBL" id="KFD59112.1"/>
    </source>
</evidence>
<dbReference type="GO" id="GO:0005524">
    <property type="term" value="F:ATP binding"/>
    <property type="evidence" value="ECO:0007669"/>
    <property type="project" value="InterPro"/>
</dbReference>
<dbReference type="InterPro" id="IPR045864">
    <property type="entry name" value="aa-tRNA-synth_II/BPL/LPL"/>
</dbReference>
<dbReference type="EMBL" id="KL363182">
    <property type="protein sequence ID" value="KFD59112.1"/>
    <property type="molecule type" value="Genomic_DNA"/>
</dbReference>
<dbReference type="InterPro" id="IPR002317">
    <property type="entry name" value="Ser-tRNA-ligase_type_1"/>
</dbReference>
<evidence type="ECO:0000313" key="2">
    <source>
        <dbReference type="Proteomes" id="UP000030764"/>
    </source>
</evidence>
<dbReference type="Proteomes" id="UP000030764">
    <property type="component" value="Unassembled WGS sequence"/>
</dbReference>
<organism evidence="1 2">
    <name type="scientific">Trichuris suis</name>
    <name type="common">pig whipworm</name>
    <dbReference type="NCBI Taxonomy" id="68888"/>
    <lineage>
        <taxon>Eukaryota</taxon>
        <taxon>Metazoa</taxon>
        <taxon>Ecdysozoa</taxon>
        <taxon>Nematoda</taxon>
        <taxon>Enoplea</taxon>
        <taxon>Dorylaimia</taxon>
        <taxon>Trichinellida</taxon>
        <taxon>Trichuridae</taxon>
        <taxon>Trichuris</taxon>
    </lineage>
</organism>
<reference evidence="1 2" key="1">
    <citation type="journal article" date="2014" name="Nat. Genet.">
        <title>Genome and transcriptome of the porcine whipworm Trichuris suis.</title>
        <authorList>
            <person name="Jex A.R."/>
            <person name="Nejsum P."/>
            <person name="Schwarz E.M."/>
            <person name="Hu L."/>
            <person name="Young N.D."/>
            <person name="Hall R.S."/>
            <person name="Korhonen P.K."/>
            <person name="Liao S."/>
            <person name="Thamsborg S."/>
            <person name="Xia J."/>
            <person name="Xu P."/>
            <person name="Wang S."/>
            <person name="Scheerlinck J.P."/>
            <person name="Hofmann A."/>
            <person name="Sternberg P.W."/>
            <person name="Wang J."/>
            <person name="Gasser R.B."/>
        </authorList>
    </citation>
    <scope>NUCLEOTIDE SEQUENCE [LARGE SCALE GENOMIC DNA]</scope>
    <source>
        <strain evidence="1">DCEP-RM93M</strain>
    </source>
</reference>
<dbReference type="SUPFAM" id="SSF55681">
    <property type="entry name" value="Class II aaRS and biotin synthetases"/>
    <property type="match status" value="1"/>
</dbReference>
<dbReference type="AlphaFoldDB" id="A0A085MPG6"/>
<name>A0A085MPG6_9BILA</name>
<protein>
    <submittedName>
        <fullName evidence="1">Uncharacterized protein</fullName>
    </submittedName>
</protein>
<dbReference type="GO" id="GO:0006434">
    <property type="term" value="P:seryl-tRNA aminoacylation"/>
    <property type="evidence" value="ECO:0007669"/>
    <property type="project" value="InterPro"/>
</dbReference>
<accession>A0A085MPG6</accession>
<keyword evidence="2" id="KW-1185">Reference proteome</keyword>
<dbReference type="Gene3D" id="3.30.930.10">
    <property type="entry name" value="Bira Bifunctional Protein, Domain 2"/>
    <property type="match status" value="1"/>
</dbReference>
<dbReference type="PANTHER" id="PTHR11778">
    <property type="entry name" value="SERYL-TRNA SYNTHETASE"/>
    <property type="match status" value="1"/>
</dbReference>
<sequence>MLLRSALRCFSNANFIVQPDLNFDRYFIDLKRLQQLLANRGIEELDVNTLYNCYDQWKRLKVGEEKLKEASDHLLSNATPEESIETCRSRLKQVRQRLREFDALIETLQQLPNDLDVRTPLGDCPRLLRCVGKKKALLCDHGELLSQKGWLFLKREQFQCFLIGRGCDMLTTLERYVLNMFAASEFNLISPPHLVRAAVVRTGAAPSNSHLCVQNSSCSHTDDQSLYLVGHSIFPYLALLTRRSLSKKMSLPVKLFSIGNAYCNDLQDTSLDEDLFSFRQSRTLTAFVILDCVDSLNDTMNSLLGLVEKTLTDLDIQASVWQVPSKLLAKAESARVNVTTTSHKGIEHCLASVSNYGDYLSRKLRMMCQPDKYMQCLYLEINLHRLLAAIIEQWWSLENCSRLPSCLDKFN</sequence>
<proteinExistence type="predicted"/>
<feature type="non-terminal residue" evidence="1">
    <location>
        <position position="411"/>
    </location>
</feature>
<dbReference type="GO" id="GO:0004828">
    <property type="term" value="F:serine-tRNA ligase activity"/>
    <property type="evidence" value="ECO:0007669"/>
    <property type="project" value="InterPro"/>
</dbReference>
<dbReference type="OrthoDB" id="24683at2759"/>